<feature type="domain" description="Protein root UVB sensitive/RUS" evidence="7">
    <location>
        <begin position="61"/>
        <end position="297"/>
    </location>
</feature>
<evidence type="ECO:0000313" key="8">
    <source>
        <dbReference type="EMBL" id="KAJ5208207.1"/>
    </source>
</evidence>
<dbReference type="OrthoDB" id="364779at2759"/>
<keyword evidence="9" id="KW-1185">Reference proteome</keyword>
<dbReference type="PANTHER" id="PTHR12770:SF31">
    <property type="entry name" value="RUS FAMILY MEMBER 1"/>
    <property type="match status" value="1"/>
</dbReference>
<dbReference type="GO" id="GO:0016020">
    <property type="term" value="C:membrane"/>
    <property type="evidence" value="ECO:0007669"/>
    <property type="project" value="UniProtKB-SubCell"/>
</dbReference>
<name>A0A9W9MVL7_9EURO</name>
<evidence type="ECO:0000259" key="7">
    <source>
        <dbReference type="Pfam" id="PF04884"/>
    </source>
</evidence>
<comment type="caution">
    <text evidence="8">The sequence shown here is derived from an EMBL/GenBank/DDBJ whole genome shotgun (WGS) entry which is preliminary data.</text>
</comment>
<reference evidence="8" key="1">
    <citation type="submission" date="2022-11" db="EMBL/GenBank/DDBJ databases">
        <authorList>
            <person name="Petersen C."/>
        </authorList>
    </citation>
    <scope>NUCLEOTIDE SEQUENCE</scope>
    <source>
        <strain evidence="8">IBT 20477</strain>
    </source>
</reference>
<keyword evidence="3 6" id="KW-0812">Transmembrane</keyword>
<accession>A0A9W9MVL7</accession>
<feature type="transmembrane region" description="Helical" evidence="6">
    <location>
        <begin position="256"/>
        <end position="274"/>
    </location>
</feature>
<dbReference type="PANTHER" id="PTHR12770">
    <property type="entry name" value="RUS1 FAMILY PROTEIN C16ORF58"/>
    <property type="match status" value="1"/>
</dbReference>
<comment type="subcellular location">
    <subcellularLocation>
        <location evidence="1">Membrane</location>
    </subcellularLocation>
</comment>
<dbReference type="InterPro" id="IPR054549">
    <property type="entry name" value="UVB_sens_RUS_dom"/>
</dbReference>
<dbReference type="AlphaFoldDB" id="A0A9W9MVL7"/>
<dbReference type="EMBL" id="JAPQKQ010000002">
    <property type="protein sequence ID" value="KAJ5208207.1"/>
    <property type="molecule type" value="Genomic_DNA"/>
</dbReference>
<comment type="similarity">
    <text evidence="2">Belongs to the RUS1 family.</text>
</comment>
<evidence type="ECO:0000256" key="2">
    <source>
        <dbReference type="ARBA" id="ARBA00007558"/>
    </source>
</evidence>
<dbReference type="InterPro" id="IPR006968">
    <property type="entry name" value="RUS_fam"/>
</dbReference>
<dbReference type="Proteomes" id="UP001150942">
    <property type="component" value="Unassembled WGS sequence"/>
</dbReference>
<proteinExistence type="inferred from homology"/>
<evidence type="ECO:0000313" key="9">
    <source>
        <dbReference type="Proteomes" id="UP001150942"/>
    </source>
</evidence>
<evidence type="ECO:0000256" key="1">
    <source>
        <dbReference type="ARBA" id="ARBA00004370"/>
    </source>
</evidence>
<evidence type="ECO:0000256" key="6">
    <source>
        <dbReference type="SAM" id="Phobius"/>
    </source>
</evidence>
<gene>
    <name evidence="8" type="ORF">N7449_002586</name>
</gene>
<dbReference type="Pfam" id="PF04884">
    <property type="entry name" value="UVB_sens_prot"/>
    <property type="match status" value="1"/>
</dbReference>
<evidence type="ECO:0000256" key="4">
    <source>
        <dbReference type="ARBA" id="ARBA00022989"/>
    </source>
</evidence>
<organism evidence="8 9">
    <name type="scientific">Penicillium cf. viridicatum</name>
    <dbReference type="NCBI Taxonomy" id="2972119"/>
    <lineage>
        <taxon>Eukaryota</taxon>
        <taxon>Fungi</taxon>
        <taxon>Dikarya</taxon>
        <taxon>Ascomycota</taxon>
        <taxon>Pezizomycotina</taxon>
        <taxon>Eurotiomycetes</taxon>
        <taxon>Eurotiomycetidae</taxon>
        <taxon>Eurotiales</taxon>
        <taxon>Aspergillaceae</taxon>
        <taxon>Penicillium</taxon>
    </lineage>
</organism>
<evidence type="ECO:0000256" key="3">
    <source>
        <dbReference type="ARBA" id="ARBA00022692"/>
    </source>
</evidence>
<keyword evidence="5 6" id="KW-0472">Membrane</keyword>
<reference evidence="8" key="2">
    <citation type="journal article" date="2023" name="IMA Fungus">
        <title>Comparative genomic study of the Penicillium genus elucidates a diverse pangenome and 15 lateral gene transfer events.</title>
        <authorList>
            <person name="Petersen C."/>
            <person name="Sorensen T."/>
            <person name="Nielsen M.R."/>
            <person name="Sondergaard T.E."/>
            <person name="Sorensen J.L."/>
            <person name="Fitzpatrick D.A."/>
            <person name="Frisvad J.C."/>
            <person name="Nielsen K.L."/>
        </authorList>
    </citation>
    <scope>NUCLEOTIDE SEQUENCE</scope>
    <source>
        <strain evidence="8">IBT 20477</strain>
    </source>
</reference>
<keyword evidence="4 6" id="KW-1133">Transmembrane helix</keyword>
<evidence type="ECO:0000256" key="5">
    <source>
        <dbReference type="ARBA" id="ARBA00023136"/>
    </source>
</evidence>
<protein>
    <recommendedName>
        <fullName evidence="7">Protein root UVB sensitive/RUS domain-containing protein</fullName>
    </recommendedName>
</protein>
<sequence length="499" mass="53387">MTSFMSETNRLTFRETDEAGNLTATYIYSGDVASSSTASKTPAGRVDVISSSPSTSSWSIKPLFSSLGDVFLPSGYPHSVSDDYLPYQIFDSLQAFCSSIAGLLSSRAVLQGVGVGNANASPTSALLLHILQDISGRIATICFAHRVGTALEPECKTYRLAADVFNDVAMILDCLSPGVPAGPPRVIVLSTAGVLRALCGVAGGSSKASLSAHFAKWGNLAELNAKDSSQETVISLFGMLVGSVVISHITSFSTTWLLLLILLALHLSMNYAAVRAVQMTSLNRQRANIAFSALLDSDRGLALELDLDPTTPTPSEKKWKILTPAHVSKHERIFHRDGALQWTQHSSTHSTTHHLGSAQIGVSMSTFLGGSGSGNTSFQRTLPLQRLAAVFTNEFYILFLVPLSNTGENVKWHASILLKRGCAVEHQLKAWAHALLAARVLARITMGSSVDAVLTVVEGTLALLNTDNRFERYLTGLSGVGWDVDIAALETRGGRRIDL</sequence>
<feature type="transmembrane region" description="Helical" evidence="6">
    <location>
        <begin position="233"/>
        <end position="250"/>
    </location>
</feature>